<feature type="transmembrane region" description="Helical" evidence="5">
    <location>
        <begin position="149"/>
        <end position="168"/>
    </location>
</feature>
<name>A0A2A4MT37_9GAMM</name>
<accession>A0A2A4MT37</accession>
<reference evidence="8" key="1">
    <citation type="submission" date="2017-08" db="EMBL/GenBank/DDBJ databases">
        <title>A dynamic microbial community with high functional redundancy inhabits the cold, oxic subseafloor aquifer.</title>
        <authorList>
            <person name="Tully B.J."/>
            <person name="Wheat C.G."/>
            <person name="Glazer B.T."/>
            <person name="Huber J.A."/>
        </authorList>
    </citation>
    <scope>NUCLEOTIDE SEQUENCE [LARGE SCALE GENOMIC DNA]</scope>
</reference>
<evidence type="ECO:0000256" key="4">
    <source>
        <dbReference type="ARBA" id="ARBA00023136"/>
    </source>
</evidence>
<comment type="caution">
    <text evidence="7">The sequence shown here is derived from an EMBL/GenBank/DDBJ whole genome shotgun (WGS) entry which is preliminary data.</text>
</comment>
<proteinExistence type="predicted"/>
<keyword evidence="4 5" id="KW-0472">Membrane</keyword>
<dbReference type="EMBL" id="NVQR01000028">
    <property type="protein sequence ID" value="PCH63018.1"/>
    <property type="molecule type" value="Genomic_DNA"/>
</dbReference>
<evidence type="ECO:0000259" key="6">
    <source>
        <dbReference type="Pfam" id="PF07298"/>
    </source>
</evidence>
<feature type="non-terminal residue" evidence="7">
    <location>
        <position position="1"/>
    </location>
</feature>
<evidence type="ECO:0000256" key="2">
    <source>
        <dbReference type="ARBA" id="ARBA00022692"/>
    </source>
</evidence>
<feature type="transmembrane region" description="Helical" evidence="5">
    <location>
        <begin position="125"/>
        <end position="143"/>
    </location>
</feature>
<evidence type="ECO:0000256" key="5">
    <source>
        <dbReference type="SAM" id="Phobius"/>
    </source>
</evidence>
<evidence type="ECO:0000256" key="1">
    <source>
        <dbReference type="ARBA" id="ARBA00004141"/>
    </source>
</evidence>
<keyword evidence="2 5" id="KW-0812">Transmembrane</keyword>
<keyword evidence="3 5" id="KW-1133">Transmembrane helix</keyword>
<dbReference type="Pfam" id="PF07298">
    <property type="entry name" value="NnrU"/>
    <property type="match status" value="1"/>
</dbReference>
<feature type="transmembrane region" description="Helical" evidence="5">
    <location>
        <begin position="61"/>
        <end position="79"/>
    </location>
</feature>
<protein>
    <recommendedName>
        <fullName evidence="6">NnrU domain-containing protein</fullName>
    </recommendedName>
</protein>
<organism evidence="7 8">
    <name type="scientific">SAR86 cluster bacterium</name>
    <dbReference type="NCBI Taxonomy" id="2030880"/>
    <lineage>
        <taxon>Bacteria</taxon>
        <taxon>Pseudomonadati</taxon>
        <taxon>Pseudomonadota</taxon>
        <taxon>Gammaproteobacteria</taxon>
        <taxon>SAR86 cluster</taxon>
    </lineage>
</organism>
<sequence length="217" mass="24478">WNPQEGLEQPTQKNHYLLFLRTVRENSMLLLGLGLCLFIGAQLFSELGLKAAICAKHSLGSYKLIHRLISLLGLIFIVWGRSNAPFITLWQPRFELQFISQIVMIPSIILVVSAYLPGSAIRQELVHPLLFATLIWSLAHLWANADLASVMLFGSFLLWSLIKLYCLFRAQINLPELNSSTVHFGWDVLAITLGFLLYGFIALYHGQLFGIGLSFAY</sequence>
<dbReference type="Proteomes" id="UP000218172">
    <property type="component" value="Unassembled WGS sequence"/>
</dbReference>
<evidence type="ECO:0000313" key="8">
    <source>
        <dbReference type="Proteomes" id="UP000218172"/>
    </source>
</evidence>
<feature type="transmembrane region" description="Helical" evidence="5">
    <location>
        <begin position="188"/>
        <end position="216"/>
    </location>
</feature>
<gene>
    <name evidence="7" type="ORF">COC19_01820</name>
</gene>
<dbReference type="AlphaFoldDB" id="A0A2A4MT37"/>
<evidence type="ECO:0000313" key="7">
    <source>
        <dbReference type="EMBL" id="PCH63018.1"/>
    </source>
</evidence>
<dbReference type="GO" id="GO:0016020">
    <property type="term" value="C:membrane"/>
    <property type="evidence" value="ECO:0007669"/>
    <property type="project" value="UniProtKB-SubCell"/>
</dbReference>
<feature type="transmembrane region" description="Helical" evidence="5">
    <location>
        <begin position="28"/>
        <end position="49"/>
    </location>
</feature>
<comment type="subcellular location">
    <subcellularLocation>
        <location evidence="1">Membrane</location>
        <topology evidence="1">Multi-pass membrane protein</topology>
    </subcellularLocation>
</comment>
<dbReference type="InterPro" id="IPR009915">
    <property type="entry name" value="NnrU_dom"/>
</dbReference>
<feature type="domain" description="NnrU" evidence="6">
    <location>
        <begin position="31"/>
        <end position="211"/>
    </location>
</feature>
<evidence type="ECO:0000256" key="3">
    <source>
        <dbReference type="ARBA" id="ARBA00022989"/>
    </source>
</evidence>
<feature type="transmembrane region" description="Helical" evidence="5">
    <location>
        <begin position="99"/>
        <end position="118"/>
    </location>
</feature>